<dbReference type="OrthoDB" id="9805754at2"/>
<dbReference type="InterPro" id="IPR036291">
    <property type="entry name" value="NAD(P)-bd_dom_sf"/>
</dbReference>
<dbReference type="GO" id="GO:0055129">
    <property type="term" value="P:L-proline biosynthetic process"/>
    <property type="evidence" value="ECO:0007669"/>
    <property type="project" value="UniProtKB-UniRule"/>
</dbReference>
<evidence type="ECO:0000256" key="5">
    <source>
        <dbReference type="NCBIfam" id="TIGR00112"/>
    </source>
</evidence>
<dbReference type="STRING" id="880073.Cabys_1741"/>
<dbReference type="SUPFAM" id="SSF48179">
    <property type="entry name" value="6-phosphogluconate dehydrogenase C-terminal domain-like"/>
    <property type="match status" value="1"/>
</dbReference>
<gene>
    <name evidence="4 9" type="primary">proC</name>
    <name evidence="9" type="ORF">Cabys_1741</name>
    <name evidence="10" type="ORF">Calab_2884</name>
</gene>
<name>H1XRZ8_CALAY</name>
<dbReference type="NCBIfam" id="TIGR00112">
    <property type="entry name" value="proC"/>
    <property type="match status" value="1"/>
</dbReference>
<feature type="domain" description="Pyrroline-5-carboxylate reductase dimerisation" evidence="8">
    <location>
        <begin position="163"/>
        <end position="264"/>
    </location>
</feature>
<keyword evidence="3 4" id="KW-0560">Oxidoreductase</keyword>
<sequence length="273" mass="29572">MSRNKTIAIIGVGNLGGAIARGLKDSGEYRPQNIILTRRHIDRIAEFGEAGFKIEKDNLKAAAWADLLIITVEPQQMNRLLDELAPAVDVDRHVIISCVTGVSIRQIKDRLQKEATVVRAMPNTGVAVRESMTCLATEGMNGPALRMAEEIFSTVGKTLIIDEEQMAAATALGACGVAFFLRAIRAASQGGIEIGFPADKAMLIAAQTSLGAARLLLENQTHPEAEIDRVTTPRGVTISGLNTMEHQGFSSAMIKGIVTSWEKAFRLYREDKD</sequence>
<protein>
    <recommendedName>
        <fullName evidence="4 5">Pyrroline-5-carboxylate reductase</fullName>
        <shortName evidence="4">P5C reductase</shortName>
        <shortName evidence="4">P5CR</shortName>
        <ecNumber evidence="4 5">1.5.1.2</ecNumber>
    </recommendedName>
    <alternativeName>
        <fullName evidence="4">PCA reductase</fullName>
    </alternativeName>
</protein>
<dbReference type="EC" id="1.5.1.2" evidence="4 5"/>
<evidence type="ECO:0000313" key="12">
    <source>
        <dbReference type="Proteomes" id="UP000183868"/>
    </source>
</evidence>
<feature type="domain" description="Pyrroline-5-carboxylate reductase catalytic N-terminal" evidence="7">
    <location>
        <begin position="6"/>
        <end position="100"/>
    </location>
</feature>
<dbReference type="Gene3D" id="3.40.50.720">
    <property type="entry name" value="NAD(P)-binding Rossmann-like Domain"/>
    <property type="match status" value="1"/>
</dbReference>
<comment type="catalytic activity">
    <reaction evidence="4">
        <text>L-proline + NAD(+) = (S)-1-pyrroline-5-carboxylate + NADH + 2 H(+)</text>
        <dbReference type="Rhea" id="RHEA:14105"/>
        <dbReference type="ChEBI" id="CHEBI:15378"/>
        <dbReference type="ChEBI" id="CHEBI:17388"/>
        <dbReference type="ChEBI" id="CHEBI:57540"/>
        <dbReference type="ChEBI" id="CHEBI:57945"/>
        <dbReference type="ChEBI" id="CHEBI:60039"/>
        <dbReference type="EC" id="1.5.1.2"/>
    </reaction>
</comment>
<dbReference type="PIRSF" id="PIRSF000193">
    <property type="entry name" value="Pyrrol-5-carb_rd"/>
    <property type="match status" value="1"/>
</dbReference>
<dbReference type="Proteomes" id="UP000183868">
    <property type="component" value="Chromosome"/>
</dbReference>
<dbReference type="GO" id="GO:0004735">
    <property type="term" value="F:pyrroline-5-carboxylate reductase activity"/>
    <property type="evidence" value="ECO:0007669"/>
    <property type="project" value="UniProtKB-UniRule"/>
</dbReference>
<keyword evidence="11" id="KW-1185">Reference proteome</keyword>
<dbReference type="InterPro" id="IPR008927">
    <property type="entry name" value="6-PGluconate_DH-like_C_sf"/>
</dbReference>
<dbReference type="Pfam" id="PF03807">
    <property type="entry name" value="F420_oxidored"/>
    <property type="match status" value="1"/>
</dbReference>
<dbReference type="Proteomes" id="UP000004671">
    <property type="component" value="Chromosome"/>
</dbReference>
<keyword evidence="4" id="KW-0028">Amino-acid biosynthesis</keyword>
<evidence type="ECO:0000256" key="3">
    <source>
        <dbReference type="ARBA" id="ARBA00023002"/>
    </source>
</evidence>
<organism evidence="10 11">
    <name type="scientific">Caldithrix abyssi DSM 13497</name>
    <dbReference type="NCBI Taxonomy" id="880073"/>
    <lineage>
        <taxon>Bacteria</taxon>
        <taxon>Pseudomonadati</taxon>
        <taxon>Calditrichota</taxon>
        <taxon>Calditrichia</taxon>
        <taxon>Calditrichales</taxon>
        <taxon>Calditrichaceae</taxon>
        <taxon>Caldithrix</taxon>
    </lineage>
</organism>
<dbReference type="Pfam" id="PF14748">
    <property type="entry name" value="P5CR_dimer"/>
    <property type="match status" value="1"/>
</dbReference>
<comment type="pathway">
    <text evidence="4">Amino-acid biosynthesis; L-proline biosynthesis; L-proline from L-glutamate 5-semialdehyde: step 1/1.</text>
</comment>
<keyword evidence="4" id="KW-0641">Proline biosynthesis</keyword>
<dbReference type="InterPro" id="IPR028939">
    <property type="entry name" value="P5C_Rdtase_cat_N"/>
</dbReference>
<feature type="binding site" evidence="6">
    <location>
        <begin position="10"/>
        <end position="15"/>
    </location>
    <ligand>
        <name>NADP(+)</name>
        <dbReference type="ChEBI" id="CHEBI:58349"/>
    </ligand>
</feature>
<evidence type="ECO:0000313" key="9">
    <source>
        <dbReference type="EMBL" id="APF18490.1"/>
    </source>
</evidence>
<dbReference type="PANTHER" id="PTHR11645">
    <property type="entry name" value="PYRROLINE-5-CARBOXYLATE REDUCTASE"/>
    <property type="match status" value="1"/>
</dbReference>
<dbReference type="FunCoup" id="H1XRZ8">
    <property type="interactions" value="467"/>
</dbReference>
<dbReference type="KEGG" id="caby:Cabys_1741"/>
<evidence type="ECO:0000259" key="7">
    <source>
        <dbReference type="Pfam" id="PF03807"/>
    </source>
</evidence>
<evidence type="ECO:0000256" key="4">
    <source>
        <dbReference type="HAMAP-Rule" id="MF_01925"/>
    </source>
</evidence>
<evidence type="ECO:0000313" key="11">
    <source>
        <dbReference type="Proteomes" id="UP000004671"/>
    </source>
</evidence>
<comment type="subcellular location">
    <subcellularLocation>
        <location evidence="4">Cytoplasm</location>
    </subcellularLocation>
</comment>
<dbReference type="InterPro" id="IPR000304">
    <property type="entry name" value="Pyrroline-COOH_reductase"/>
</dbReference>
<dbReference type="InterPro" id="IPR029036">
    <property type="entry name" value="P5CR_dimer"/>
</dbReference>
<feature type="binding site" evidence="6">
    <location>
        <position position="58"/>
    </location>
    <ligand>
        <name>NADPH</name>
        <dbReference type="ChEBI" id="CHEBI:57783"/>
    </ligand>
</feature>
<dbReference type="PANTHER" id="PTHR11645:SF0">
    <property type="entry name" value="PYRROLINE-5-CARBOXYLATE REDUCTASE 3"/>
    <property type="match status" value="1"/>
</dbReference>
<keyword evidence="2 4" id="KW-0521">NADP</keyword>
<dbReference type="eggNOG" id="COG0345">
    <property type="taxonomic scope" value="Bacteria"/>
</dbReference>
<evidence type="ECO:0000256" key="2">
    <source>
        <dbReference type="ARBA" id="ARBA00022857"/>
    </source>
</evidence>
<dbReference type="EMBL" id="CM001402">
    <property type="protein sequence ID" value="EHO42491.1"/>
    <property type="molecule type" value="Genomic_DNA"/>
</dbReference>
<dbReference type="EMBL" id="CP018099">
    <property type="protein sequence ID" value="APF18490.1"/>
    <property type="molecule type" value="Genomic_DNA"/>
</dbReference>
<dbReference type="AlphaFoldDB" id="H1XRZ8"/>
<comment type="similarity">
    <text evidence="1 4">Belongs to the pyrroline-5-carboxylate reductase family.</text>
</comment>
<comment type="function">
    <text evidence="4">Catalyzes the reduction of 1-pyrroline-5-carboxylate (PCA) to L-proline.</text>
</comment>
<dbReference type="PaxDb" id="880073-Calab_2884"/>
<proteinExistence type="inferred from homology"/>
<dbReference type="InParanoid" id="H1XRZ8"/>
<dbReference type="SUPFAM" id="SSF51735">
    <property type="entry name" value="NAD(P)-binding Rossmann-fold domains"/>
    <property type="match status" value="1"/>
</dbReference>
<reference evidence="9 12" key="2">
    <citation type="submission" date="2016-11" db="EMBL/GenBank/DDBJ databases">
        <title>Genomic analysis of Caldithrix abyssi and proposal of a novel bacterial phylum Caldithrichaeota.</title>
        <authorList>
            <person name="Kublanov I."/>
            <person name="Sigalova O."/>
            <person name="Gavrilov S."/>
            <person name="Lebedinsky A."/>
            <person name="Ivanova N."/>
            <person name="Daum C."/>
            <person name="Reddy T."/>
            <person name="Klenk H.P."/>
            <person name="Goker M."/>
            <person name="Reva O."/>
            <person name="Miroshnichenko M."/>
            <person name="Kyprides N."/>
            <person name="Woyke T."/>
            <person name="Gelfand M."/>
        </authorList>
    </citation>
    <scope>NUCLEOTIDE SEQUENCE [LARGE SCALE GENOMIC DNA]</scope>
    <source>
        <strain evidence="9 12">LF13</strain>
    </source>
</reference>
<evidence type="ECO:0000256" key="6">
    <source>
        <dbReference type="PIRSR" id="PIRSR000193-1"/>
    </source>
</evidence>
<accession>H1XRZ8</accession>
<evidence type="ECO:0000259" key="8">
    <source>
        <dbReference type="Pfam" id="PF14748"/>
    </source>
</evidence>
<evidence type="ECO:0000256" key="1">
    <source>
        <dbReference type="ARBA" id="ARBA00005525"/>
    </source>
</evidence>
<keyword evidence="4" id="KW-0963">Cytoplasm</keyword>
<dbReference type="RefSeq" id="WP_006929846.1">
    <property type="nucleotide sequence ID" value="NZ_CM001402.1"/>
</dbReference>
<dbReference type="HOGENOM" id="CLU_042344_1_2_0"/>
<evidence type="ECO:0000313" key="10">
    <source>
        <dbReference type="EMBL" id="EHO42491.1"/>
    </source>
</evidence>
<dbReference type="GO" id="GO:0005737">
    <property type="term" value="C:cytoplasm"/>
    <property type="evidence" value="ECO:0007669"/>
    <property type="project" value="UniProtKB-SubCell"/>
</dbReference>
<dbReference type="FunFam" id="1.10.3730.10:FF:000001">
    <property type="entry name" value="Pyrroline-5-carboxylate reductase"/>
    <property type="match status" value="1"/>
</dbReference>
<dbReference type="HAMAP" id="MF_01925">
    <property type="entry name" value="P5C_reductase"/>
    <property type="match status" value="1"/>
</dbReference>
<comment type="catalytic activity">
    <reaction evidence="4">
        <text>L-proline + NADP(+) = (S)-1-pyrroline-5-carboxylate + NADPH + 2 H(+)</text>
        <dbReference type="Rhea" id="RHEA:14109"/>
        <dbReference type="ChEBI" id="CHEBI:15378"/>
        <dbReference type="ChEBI" id="CHEBI:17388"/>
        <dbReference type="ChEBI" id="CHEBI:57783"/>
        <dbReference type="ChEBI" id="CHEBI:58349"/>
        <dbReference type="ChEBI" id="CHEBI:60039"/>
        <dbReference type="EC" id="1.5.1.2"/>
    </reaction>
</comment>
<dbReference type="UniPathway" id="UPA00098">
    <property type="reaction ID" value="UER00361"/>
</dbReference>
<reference evidence="10 11" key="1">
    <citation type="submission" date="2011-09" db="EMBL/GenBank/DDBJ databases">
        <title>The permanent draft genome of Caldithrix abyssi DSM 13497.</title>
        <authorList>
            <consortium name="US DOE Joint Genome Institute (JGI-PGF)"/>
            <person name="Lucas S."/>
            <person name="Han J."/>
            <person name="Lapidus A."/>
            <person name="Bruce D."/>
            <person name="Goodwin L."/>
            <person name="Pitluck S."/>
            <person name="Peters L."/>
            <person name="Kyrpides N."/>
            <person name="Mavromatis K."/>
            <person name="Ivanova N."/>
            <person name="Mikhailova N."/>
            <person name="Chertkov O."/>
            <person name="Detter J.C."/>
            <person name="Tapia R."/>
            <person name="Han C."/>
            <person name="Land M."/>
            <person name="Hauser L."/>
            <person name="Markowitz V."/>
            <person name="Cheng J.-F."/>
            <person name="Hugenholtz P."/>
            <person name="Woyke T."/>
            <person name="Wu D."/>
            <person name="Spring S."/>
            <person name="Brambilla E."/>
            <person name="Klenk H.-P."/>
            <person name="Eisen J.A."/>
        </authorList>
    </citation>
    <scope>NUCLEOTIDE SEQUENCE [LARGE SCALE GENOMIC DNA]</scope>
    <source>
        <strain evidence="10 11">DSM 13497</strain>
    </source>
</reference>
<dbReference type="Gene3D" id="1.10.3730.10">
    <property type="entry name" value="ProC C-terminal domain-like"/>
    <property type="match status" value="1"/>
</dbReference>